<comment type="caution">
    <text evidence="1">The sequence shown here is derived from an EMBL/GenBank/DDBJ whole genome shotgun (WGS) entry which is preliminary data.</text>
</comment>
<dbReference type="InterPro" id="IPR010342">
    <property type="entry name" value="DUF938"/>
</dbReference>
<gene>
    <name evidence="1" type="ORF">D7D48_03455</name>
</gene>
<evidence type="ECO:0000313" key="1">
    <source>
        <dbReference type="EMBL" id="RRQ51946.1"/>
    </source>
</evidence>
<dbReference type="OrthoDB" id="5525831at2"/>
<evidence type="ECO:0000313" key="2">
    <source>
        <dbReference type="Proteomes" id="UP000268553"/>
    </source>
</evidence>
<name>A0A426RSR0_9SPHN</name>
<keyword evidence="2" id="KW-1185">Reference proteome</keyword>
<organism evidence="1 2">
    <name type="scientific">Sphingorhabdus wooponensis</name>
    <dbReference type="NCBI Taxonomy" id="940136"/>
    <lineage>
        <taxon>Bacteria</taxon>
        <taxon>Pseudomonadati</taxon>
        <taxon>Pseudomonadota</taxon>
        <taxon>Alphaproteobacteria</taxon>
        <taxon>Sphingomonadales</taxon>
        <taxon>Sphingomonadaceae</taxon>
        <taxon>Sphingorhabdus</taxon>
    </lineage>
</organism>
<sequence length="209" mass="22841">MSGPQPFVFEAGAEVKRHAPATARNRDVLAETLADLLPTEGLVLEVASGTGEHVVHFAKLFPALTWQPSDPDPIALASIDAWRAESDVPNVRPAMLLDASEDWPISRADAVICINMTHISPWAATVGLLHRAARLLPPSAVLFIYGPFNQRGVPLADSNAAFDMSLRQQNPEWGLRYVEDIVEEANKIGLRLHQVIAMPANNLSLIFRV</sequence>
<dbReference type="Proteomes" id="UP000268553">
    <property type="component" value="Unassembled WGS sequence"/>
</dbReference>
<reference evidence="1 2" key="1">
    <citation type="submission" date="2018-12" db="EMBL/GenBank/DDBJ databases">
        <authorList>
            <person name="Kim S.-J."/>
            <person name="Jung G.-Y."/>
        </authorList>
    </citation>
    <scope>NUCLEOTIDE SEQUENCE [LARGE SCALE GENOMIC DNA]</scope>
    <source>
        <strain evidence="1 2">03SU3-P</strain>
    </source>
</reference>
<dbReference type="AlphaFoldDB" id="A0A426RSR0"/>
<protein>
    <submittedName>
        <fullName evidence="1">DUF938 domain-containing protein</fullName>
    </submittedName>
</protein>
<dbReference type="Pfam" id="PF06080">
    <property type="entry name" value="DUF938"/>
    <property type="match status" value="1"/>
</dbReference>
<dbReference type="PANTHER" id="PTHR20974:SF0">
    <property type="entry name" value="UPF0585 PROTEIN CG18661"/>
    <property type="match status" value="1"/>
</dbReference>
<proteinExistence type="predicted"/>
<dbReference type="Gene3D" id="3.40.50.150">
    <property type="entry name" value="Vaccinia Virus protein VP39"/>
    <property type="match status" value="1"/>
</dbReference>
<dbReference type="RefSeq" id="WP_125229962.1">
    <property type="nucleotide sequence ID" value="NZ_RWJI01000001.1"/>
</dbReference>
<dbReference type="PANTHER" id="PTHR20974">
    <property type="entry name" value="UPF0585 PROTEIN CG18661"/>
    <property type="match status" value="1"/>
</dbReference>
<dbReference type="CDD" id="cd02440">
    <property type="entry name" value="AdoMet_MTases"/>
    <property type="match status" value="1"/>
</dbReference>
<dbReference type="InterPro" id="IPR029063">
    <property type="entry name" value="SAM-dependent_MTases_sf"/>
</dbReference>
<dbReference type="EMBL" id="RWJI01000001">
    <property type="protein sequence ID" value="RRQ51946.1"/>
    <property type="molecule type" value="Genomic_DNA"/>
</dbReference>
<accession>A0A426RSR0</accession>
<dbReference type="SUPFAM" id="SSF53335">
    <property type="entry name" value="S-adenosyl-L-methionine-dependent methyltransferases"/>
    <property type="match status" value="1"/>
</dbReference>